<proteinExistence type="predicted"/>
<dbReference type="PATRIC" id="fig|1230338.3.peg.1244"/>
<dbReference type="RefSeq" id="WP_009501573.1">
    <property type="nucleotide sequence ID" value="NZ_ANIN01000002.1"/>
</dbReference>
<evidence type="ECO:0008006" key="3">
    <source>
        <dbReference type="Google" id="ProtNLM"/>
    </source>
</evidence>
<dbReference type="Proteomes" id="UP000023795">
    <property type="component" value="Unassembled WGS sequence"/>
</dbReference>
<dbReference type="EMBL" id="ANIN01000002">
    <property type="protein sequence ID" value="ELA08061.1"/>
    <property type="molecule type" value="Genomic_DNA"/>
</dbReference>
<name>L2F5M9_9GAMM</name>
<dbReference type="InterPro" id="IPR029044">
    <property type="entry name" value="Nucleotide-diphossugar_trans"/>
</dbReference>
<reference evidence="1 2" key="1">
    <citation type="journal article" date="2013" name="Genome Announc.">
        <title>Genome Sequence of Moraxella macacae 0408225, a Novel Bacterial Species Isolated from a Cynomolgus Macaque with Epistaxis.</title>
        <authorList>
            <person name="Ladner J.T."/>
            <person name="Whitehouse C.A."/>
            <person name="Koroleva G.I."/>
            <person name="Palacios G.F."/>
        </authorList>
    </citation>
    <scope>NUCLEOTIDE SEQUENCE [LARGE SCALE GENOMIC DNA]</scope>
    <source>
        <strain evidence="1 2">0408225</strain>
    </source>
</reference>
<comment type="caution">
    <text evidence="1">The sequence shown here is derived from an EMBL/GenBank/DDBJ whole genome shotgun (WGS) entry which is preliminary data.</text>
</comment>
<organism evidence="1 2">
    <name type="scientific">Moraxella macacae 0408225</name>
    <dbReference type="NCBI Taxonomy" id="1230338"/>
    <lineage>
        <taxon>Bacteria</taxon>
        <taxon>Pseudomonadati</taxon>
        <taxon>Pseudomonadota</taxon>
        <taxon>Gammaproteobacteria</taxon>
        <taxon>Moraxellales</taxon>
        <taxon>Moraxellaceae</taxon>
        <taxon>Moraxella</taxon>
    </lineage>
</organism>
<dbReference type="Gene3D" id="3.90.550.10">
    <property type="entry name" value="Spore Coat Polysaccharide Biosynthesis Protein SpsA, Chain A"/>
    <property type="match status" value="1"/>
</dbReference>
<evidence type="ECO:0000313" key="2">
    <source>
        <dbReference type="Proteomes" id="UP000023795"/>
    </source>
</evidence>
<dbReference type="STRING" id="1230338.MOMA_05856"/>
<accession>L2F5M9</accession>
<dbReference type="eggNOG" id="ENOG502Z7IB">
    <property type="taxonomic scope" value="Bacteria"/>
</dbReference>
<dbReference type="AlphaFoldDB" id="L2F5M9"/>
<gene>
    <name evidence="1" type="ORF">MOMA_05856</name>
</gene>
<evidence type="ECO:0000313" key="1">
    <source>
        <dbReference type="EMBL" id="ELA08061.1"/>
    </source>
</evidence>
<sequence>MTDAINQEISQKTKQATSDNRYIICMKWGKKYPAEYVNRLYNMVTKNLTLPFEMICLTDDSTGIDPRVTCYPIPTLNLPPNLPANLPERGWKKLTTFKPDLYGLKGTALFLDIDIVIVANIDCFFHHKAKHDDSVMIIRDWKKPWRMVGNSSVYRFKVGYNTYPNLLNYFEQNFDKIRREVRHEQAFLSNYLREHHHLEYWDKSWCVSFKYQCVQPFPLSFTTPPILPKNAKMVIFHGEVNPPDAIIGKTGKWYRKILPTPWITEFWR</sequence>
<dbReference type="SUPFAM" id="SSF53448">
    <property type="entry name" value="Nucleotide-diphospho-sugar transferases"/>
    <property type="match status" value="1"/>
</dbReference>
<dbReference type="OrthoDB" id="564871at2"/>
<keyword evidence="2" id="KW-1185">Reference proteome</keyword>
<protein>
    <recommendedName>
        <fullName evidence="3">Glycosyltransferase</fullName>
    </recommendedName>
</protein>